<proteinExistence type="predicted"/>
<reference evidence="2 3" key="1">
    <citation type="submission" date="2020-06" db="EMBL/GenBank/DDBJ databases">
        <title>Actinokineospora xiongansis sp. nov., isolated from soil of Baiyangdian.</title>
        <authorList>
            <person name="Zhang X."/>
        </authorList>
    </citation>
    <scope>NUCLEOTIDE SEQUENCE [LARGE SCALE GENOMIC DNA]</scope>
    <source>
        <strain evidence="2 3">HBU206404</strain>
    </source>
</reference>
<organism evidence="2 3">
    <name type="scientific">Actinokineospora xionganensis</name>
    <dbReference type="NCBI Taxonomy" id="2684470"/>
    <lineage>
        <taxon>Bacteria</taxon>
        <taxon>Bacillati</taxon>
        <taxon>Actinomycetota</taxon>
        <taxon>Actinomycetes</taxon>
        <taxon>Pseudonocardiales</taxon>
        <taxon>Pseudonocardiaceae</taxon>
        <taxon>Actinokineospora</taxon>
    </lineage>
</organism>
<dbReference type="EMBL" id="JABVED010000011">
    <property type="protein sequence ID" value="MBC6449505.1"/>
    <property type="molecule type" value="Genomic_DNA"/>
</dbReference>
<gene>
    <name evidence="2" type="ORF">GPZ80_20275</name>
</gene>
<name>A0ABR7LA12_9PSEU</name>
<evidence type="ECO:0000256" key="1">
    <source>
        <dbReference type="SAM" id="MobiDB-lite"/>
    </source>
</evidence>
<keyword evidence="3" id="KW-1185">Reference proteome</keyword>
<sequence length="52" mass="5891">MTDTPIYDQVRQELRDHPRPAKARSRAADSDAGVSVWALIDRSQRAADSPRR</sequence>
<protein>
    <submittedName>
        <fullName evidence="2">Uncharacterized protein</fullName>
    </submittedName>
</protein>
<dbReference type="Proteomes" id="UP000734823">
    <property type="component" value="Unassembled WGS sequence"/>
</dbReference>
<feature type="region of interest" description="Disordered" evidence="1">
    <location>
        <begin position="1"/>
        <end position="34"/>
    </location>
</feature>
<evidence type="ECO:0000313" key="2">
    <source>
        <dbReference type="EMBL" id="MBC6449505.1"/>
    </source>
</evidence>
<comment type="caution">
    <text evidence="2">The sequence shown here is derived from an EMBL/GenBank/DDBJ whole genome shotgun (WGS) entry which is preliminary data.</text>
</comment>
<dbReference type="RefSeq" id="WP_187222322.1">
    <property type="nucleotide sequence ID" value="NZ_JABVED010000011.1"/>
</dbReference>
<evidence type="ECO:0000313" key="3">
    <source>
        <dbReference type="Proteomes" id="UP000734823"/>
    </source>
</evidence>
<feature type="compositionally biased region" description="Basic and acidic residues" evidence="1">
    <location>
        <begin position="10"/>
        <end position="19"/>
    </location>
</feature>
<accession>A0ABR7LA12</accession>